<dbReference type="Proteomes" id="UP000321816">
    <property type="component" value="Chromosome"/>
</dbReference>
<sequence>MFEILTANEYVTSYGEMLVQIIGSAVLGFLIGWDRYSKSKPAGIKTYMYVCASCCLITLVSIHSVMHFAEISDNIMMDPMRLAAQIVSGLGFIGAGVILKDGFNVTGLTSAAMIFFVGGVGIGIAAGFYGLSIIAVITTVILARVGNYIEDRMDAKEEK</sequence>
<dbReference type="PANTHER" id="PTHR33778:SF1">
    <property type="entry name" value="MAGNESIUM TRANSPORTER YHID-RELATED"/>
    <property type="match status" value="1"/>
</dbReference>
<name>A0A5C7F7R5_9BACI</name>
<feature type="domain" description="MgtC/SapB/SrpB/YhiD N-terminal" evidence="8">
    <location>
        <begin position="24"/>
        <end position="150"/>
    </location>
</feature>
<evidence type="ECO:0000256" key="1">
    <source>
        <dbReference type="ARBA" id="ARBA00004651"/>
    </source>
</evidence>
<feature type="transmembrane region" description="Helical" evidence="7">
    <location>
        <begin position="17"/>
        <end position="34"/>
    </location>
</feature>
<feature type="transmembrane region" description="Helical" evidence="7">
    <location>
        <begin position="80"/>
        <end position="99"/>
    </location>
</feature>
<feature type="transmembrane region" description="Helical" evidence="7">
    <location>
        <begin position="111"/>
        <end position="143"/>
    </location>
</feature>
<evidence type="ECO:0000256" key="3">
    <source>
        <dbReference type="ARBA" id="ARBA00022475"/>
    </source>
</evidence>
<keyword evidence="3" id="KW-1003">Cell membrane</keyword>
<dbReference type="RefSeq" id="WP_147803778.1">
    <property type="nucleotide sequence ID" value="NZ_CP144914.1"/>
</dbReference>
<evidence type="ECO:0000256" key="4">
    <source>
        <dbReference type="ARBA" id="ARBA00022692"/>
    </source>
</evidence>
<comment type="similarity">
    <text evidence="2">Belongs to the MgtC/SapB family.</text>
</comment>
<dbReference type="PANTHER" id="PTHR33778">
    <property type="entry name" value="PROTEIN MGTC"/>
    <property type="match status" value="1"/>
</dbReference>
<evidence type="ECO:0000313" key="10">
    <source>
        <dbReference type="Proteomes" id="UP000321816"/>
    </source>
</evidence>
<gene>
    <name evidence="9" type="ORF">FTX54_014325</name>
</gene>
<reference evidence="9 10" key="1">
    <citation type="submission" date="2024-01" db="EMBL/GenBank/DDBJ databases">
        <title>Complete Genome Sequence of Alkalicoccus halolimnae BZ-SZ-XJ29T, a Moderately Halophilic Bacterium Isolated from a Salt Lake.</title>
        <authorList>
            <person name="Zhao B."/>
        </authorList>
    </citation>
    <scope>NUCLEOTIDE SEQUENCE [LARGE SCALE GENOMIC DNA]</scope>
    <source>
        <strain evidence="9 10">BZ-SZ-XJ29</strain>
    </source>
</reference>
<evidence type="ECO:0000256" key="2">
    <source>
        <dbReference type="ARBA" id="ARBA00009298"/>
    </source>
</evidence>
<protein>
    <submittedName>
        <fullName evidence="9">MgtC/SapB family protein</fullName>
    </submittedName>
</protein>
<dbReference type="InterPro" id="IPR049177">
    <property type="entry name" value="MgtC_SapB_SrpB_YhiD_N"/>
</dbReference>
<dbReference type="AlphaFoldDB" id="A0A5C7F7R5"/>
<evidence type="ECO:0000259" key="8">
    <source>
        <dbReference type="Pfam" id="PF02308"/>
    </source>
</evidence>
<dbReference type="EMBL" id="CP144914">
    <property type="protein sequence ID" value="WWD79558.1"/>
    <property type="molecule type" value="Genomic_DNA"/>
</dbReference>
<evidence type="ECO:0000256" key="5">
    <source>
        <dbReference type="ARBA" id="ARBA00022989"/>
    </source>
</evidence>
<dbReference type="OrthoDB" id="9811198at2"/>
<dbReference type="Pfam" id="PF02308">
    <property type="entry name" value="MgtC"/>
    <property type="match status" value="1"/>
</dbReference>
<keyword evidence="4 7" id="KW-0812">Transmembrane</keyword>
<organism evidence="9 10">
    <name type="scientific">Alkalicoccus halolimnae</name>
    <dbReference type="NCBI Taxonomy" id="1667239"/>
    <lineage>
        <taxon>Bacteria</taxon>
        <taxon>Bacillati</taxon>
        <taxon>Bacillota</taxon>
        <taxon>Bacilli</taxon>
        <taxon>Bacillales</taxon>
        <taxon>Bacillaceae</taxon>
        <taxon>Alkalicoccus</taxon>
    </lineage>
</organism>
<comment type="subcellular location">
    <subcellularLocation>
        <location evidence="1">Cell membrane</location>
        <topology evidence="1">Multi-pass membrane protein</topology>
    </subcellularLocation>
</comment>
<evidence type="ECO:0000313" key="9">
    <source>
        <dbReference type="EMBL" id="WWD79558.1"/>
    </source>
</evidence>
<feature type="transmembrane region" description="Helical" evidence="7">
    <location>
        <begin position="46"/>
        <end position="68"/>
    </location>
</feature>
<dbReference type="InterPro" id="IPR003416">
    <property type="entry name" value="MgtC/SapB/SrpB/YhiD_fam"/>
</dbReference>
<dbReference type="GO" id="GO:0005886">
    <property type="term" value="C:plasma membrane"/>
    <property type="evidence" value="ECO:0007669"/>
    <property type="project" value="UniProtKB-SubCell"/>
</dbReference>
<dbReference type="PRINTS" id="PR01837">
    <property type="entry name" value="MGTCSAPBPROT"/>
</dbReference>
<keyword evidence="6 7" id="KW-0472">Membrane</keyword>
<accession>A0A5C7F7R5</accession>
<keyword evidence="5 7" id="KW-1133">Transmembrane helix</keyword>
<evidence type="ECO:0000256" key="7">
    <source>
        <dbReference type="SAM" id="Phobius"/>
    </source>
</evidence>
<keyword evidence="10" id="KW-1185">Reference proteome</keyword>
<proteinExistence type="inferred from homology"/>
<evidence type="ECO:0000256" key="6">
    <source>
        <dbReference type="ARBA" id="ARBA00023136"/>
    </source>
</evidence>
<dbReference type="KEGG" id="ahal:FTX54_014325"/>